<keyword evidence="2" id="KW-0808">Transferase</keyword>
<evidence type="ECO:0000259" key="1">
    <source>
        <dbReference type="PROSITE" id="PS50123"/>
    </source>
</evidence>
<dbReference type="PRINTS" id="PR00996">
    <property type="entry name" value="CHERMTFRASE"/>
</dbReference>
<dbReference type="GO" id="GO:0008983">
    <property type="term" value="F:protein-glutamate O-methyltransferase activity"/>
    <property type="evidence" value="ECO:0007669"/>
    <property type="project" value="UniProtKB-EC"/>
</dbReference>
<organism evidence="2 3">
    <name type="scientific">Desulfonatronospira thiodismutans ASO3-1</name>
    <dbReference type="NCBI Taxonomy" id="555779"/>
    <lineage>
        <taxon>Bacteria</taxon>
        <taxon>Pseudomonadati</taxon>
        <taxon>Thermodesulfobacteriota</taxon>
        <taxon>Desulfovibrionia</taxon>
        <taxon>Desulfovibrionales</taxon>
        <taxon>Desulfonatronovibrionaceae</taxon>
        <taxon>Desulfonatronospira</taxon>
    </lineage>
</organism>
<evidence type="ECO:0000313" key="2">
    <source>
        <dbReference type="EMBL" id="EFI32804.1"/>
    </source>
</evidence>
<name>D6SV48_9BACT</name>
<proteinExistence type="predicted"/>
<dbReference type="eggNOG" id="COG1352">
    <property type="taxonomic scope" value="Bacteria"/>
</dbReference>
<dbReference type="AlphaFoldDB" id="D6SV48"/>
<reference evidence="2" key="1">
    <citation type="submission" date="2010-05" db="EMBL/GenBank/DDBJ databases">
        <title>The draft genome of Desulfonatronospira thiodismutans ASO3-1.</title>
        <authorList>
            <consortium name="US DOE Joint Genome Institute (JGI-PGF)"/>
            <person name="Lucas S."/>
            <person name="Copeland A."/>
            <person name="Lapidus A."/>
            <person name="Cheng J.-F."/>
            <person name="Bruce D."/>
            <person name="Goodwin L."/>
            <person name="Pitluck S."/>
            <person name="Chertkov O."/>
            <person name="Brettin T."/>
            <person name="Detter J.C."/>
            <person name="Han C."/>
            <person name="Land M.L."/>
            <person name="Hauser L."/>
            <person name="Kyrpides N."/>
            <person name="Mikhailova N."/>
            <person name="Muyzer G."/>
            <person name="Woyke T."/>
        </authorList>
    </citation>
    <scope>NUCLEOTIDE SEQUENCE [LARGE SCALE GENOMIC DNA]</scope>
    <source>
        <strain evidence="2">ASO3-1</strain>
    </source>
</reference>
<sequence>MTGYYFLLASRELIFDEFLKRVCPPRELNWRKYRRASRRSVLSRIYQLGLRGFFEYADYLDANPLEAAFLPNLLKVTVSRFFRETELWDHLAADILPAMAAAHPASRPLQVLHIGCCNGEEPYSVSLLWKNEIEPVFPGARISITAMDIDQTCLDRARQGWYPRKTLREVPVELQKKWFEPEDGGWRLDEEIRSMVNFTKLDLLKDHLPGQQDMVFCRYLVFTYFQGKRRREMARKISECINPGGLLILGRKESIGSQEQDLFTAVHQNLKIYKNER</sequence>
<dbReference type="EC" id="2.1.1.80" evidence="2"/>
<dbReference type="InterPro" id="IPR000780">
    <property type="entry name" value="CheR_MeTrfase"/>
</dbReference>
<dbReference type="PROSITE" id="PS50123">
    <property type="entry name" value="CHER"/>
    <property type="match status" value="1"/>
</dbReference>
<dbReference type="InterPro" id="IPR050903">
    <property type="entry name" value="Bact_Chemotaxis_MeTrfase"/>
</dbReference>
<dbReference type="GO" id="GO:0032259">
    <property type="term" value="P:methylation"/>
    <property type="evidence" value="ECO:0007669"/>
    <property type="project" value="UniProtKB-KW"/>
</dbReference>
<dbReference type="EMBL" id="ACJN02000005">
    <property type="protein sequence ID" value="EFI32804.1"/>
    <property type="molecule type" value="Genomic_DNA"/>
</dbReference>
<dbReference type="PANTHER" id="PTHR24422">
    <property type="entry name" value="CHEMOTAXIS PROTEIN METHYLTRANSFERASE"/>
    <property type="match status" value="1"/>
</dbReference>
<dbReference type="Pfam" id="PF01739">
    <property type="entry name" value="CheR"/>
    <property type="match status" value="1"/>
</dbReference>
<dbReference type="InterPro" id="IPR029063">
    <property type="entry name" value="SAM-dependent_MTases_sf"/>
</dbReference>
<gene>
    <name evidence="2" type="ORF">Dthio_PD0103</name>
</gene>
<dbReference type="Proteomes" id="UP000005496">
    <property type="component" value="Unassembled WGS sequence"/>
</dbReference>
<keyword evidence="2" id="KW-0489">Methyltransferase</keyword>
<dbReference type="PANTHER" id="PTHR24422:SF10">
    <property type="entry name" value="CHEMOTAXIS PROTEIN METHYLTRANSFERASE 2"/>
    <property type="match status" value="1"/>
</dbReference>
<evidence type="ECO:0000313" key="3">
    <source>
        <dbReference type="Proteomes" id="UP000005496"/>
    </source>
</evidence>
<dbReference type="SMART" id="SM00138">
    <property type="entry name" value="MeTrc"/>
    <property type="match status" value="1"/>
</dbReference>
<dbReference type="Gene3D" id="3.40.50.150">
    <property type="entry name" value="Vaccinia Virus protein VP39"/>
    <property type="match status" value="1"/>
</dbReference>
<dbReference type="SUPFAM" id="SSF53335">
    <property type="entry name" value="S-adenosyl-L-methionine-dependent methyltransferases"/>
    <property type="match status" value="1"/>
</dbReference>
<feature type="domain" description="CheR-type methyltransferase" evidence="1">
    <location>
        <begin position="38"/>
        <end position="276"/>
    </location>
</feature>
<protein>
    <submittedName>
        <fullName evidence="2">MCP methyltransferase, CheR-type</fullName>
        <ecNumber evidence="2">2.1.1.80</ecNumber>
    </submittedName>
</protein>
<comment type="caution">
    <text evidence="2">The sequence shown here is derived from an EMBL/GenBank/DDBJ whole genome shotgun (WGS) entry which is preliminary data.</text>
</comment>
<keyword evidence="3" id="KW-1185">Reference proteome</keyword>
<accession>D6SV48</accession>
<dbReference type="InterPro" id="IPR022642">
    <property type="entry name" value="CheR_C"/>
</dbReference>